<evidence type="ECO:0000313" key="3">
    <source>
        <dbReference type="Proteomes" id="UP000638732"/>
    </source>
</evidence>
<keyword evidence="3" id="KW-1185">Reference proteome</keyword>
<evidence type="ECO:0008006" key="4">
    <source>
        <dbReference type="Google" id="ProtNLM"/>
    </source>
</evidence>
<feature type="transmembrane region" description="Helical" evidence="1">
    <location>
        <begin position="53"/>
        <end position="71"/>
    </location>
</feature>
<name>A0A965ZEY3_9SPHI</name>
<keyword evidence="1" id="KW-0812">Transmembrane</keyword>
<keyword evidence="1" id="KW-1133">Transmembrane helix</keyword>
<organism evidence="2 3">
    <name type="scientific">Mucilaginibacter agri</name>
    <dbReference type="NCBI Taxonomy" id="2695265"/>
    <lineage>
        <taxon>Bacteria</taxon>
        <taxon>Pseudomonadati</taxon>
        <taxon>Bacteroidota</taxon>
        <taxon>Sphingobacteriia</taxon>
        <taxon>Sphingobacteriales</taxon>
        <taxon>Sphingobacteriaceae</taxon>
        <taxon>Mucilaginibacter</taxon>
    </lineage>
</organism>
<dbReference type="Pfam" id="PF15071">
    <property type="entry name" value="TMEM220"/>
    <property type="match status" value="1"/>
</dbReference>
<proteinExistence type="predicted"/>
<accession>A0A965ZEY3</accession>
<evidence type="ECO:0000256" key="1">
    <source>
        <dbReference type="SAM" id="Phobius"/>
    </source>
</evidence>
<evidence type="ECO:0000313" key="2">
    <source>
        <dbReference type="EMBL" id="NCD68436.1"/>
    </source>
</evidence>
<dbReference type="AlphaFoldDB" id="A0A965ZEY3"/>
<dbReference type="Proteomes" id="UP000638732">
    <property type="component" value="Unassembled WGS sequence"/>
</dbReference>
<gene>
    <name evidence="2" type="ORF">GSY63_03620</name>
</gene>
<protein>
    <recommendedName>
        <fullName evidence="4">Transmembrane family 220, helix</fullName>
    </recommendedName>
</protein>
<dbReference type="EMBL" id="WWEO01000038">
    <property type="protein sequence ID" value="NCD68436.1"/>
    <property type="molecule type" value="Genomic_DNA"/>
</dbReference>
<comment type="caution">
    <text evidence="2">The sequence shown here is derived from an EMBL/GenBank/DDBJ whole genome shotgun (WGS) entry which is preliminary data.</text>
</comment>
<dbReference type="InterPro" id="IPR029377">
    <property type="entry name" value="TMEM220"/>
</dbReference>
<feature type="transmembrane region" description="Helical" evidence="1">
    <location>
        <begin position="104"/>
        <end position="120"/>
    </location>
</feature>
<reference evidence="2" key="1">
    <citation type="submission" date="2020-01" db="EMBL/GenBank/DDBJ databases">
        <authorList>
            <person name="Seo Y.L."/>
        </authorList>
    </citation>
    <scope>NUCLEOTIDE SEQUENCE</scope>
    <source>
        <strain evidence="2">R11</strain>
    </source>
</reference>
<dbReference type="RefSeq" id="WP_166584463.1">
    <property type="nucleotide sequence ID" value="NZ_WWEO01000038.1"/>
</dbReference>
<feature type="transmembrane region" description="Helical" evidence="1">
    <location>
        <begin position="28"/>
        <end position="46"/>
    </location>
</feature>
<sequence>MVLIILNVIFCLAFLAFAYVNLNDIDAWLWVSIYVAAAACCGLVVFKLYYPMVYLGLCAFYLIYAAILFFAKDGVRDWIVKYNKPSIVETMQAEKPYIEKTREFFGLLIITGALLINYFAV</sequence>
<reference evidence="2" key="2">
    <citation type="submission" date="2020-10" db="EMBL/GenBank/DDBJ databases">
        <title>Mucilaginibacter sp. nov., isolated from soil.</title>
        <authorList>
            <person name="Jeon C.O."/>
        </authorList>
    </citation>
    <scope>NUCLEOTIDE SEQUENCE</scope>
    <source>
        <strain evidence="2">R11</strain>
    </source>
</reference>
<keyword evidence="1" id="KW-0472">Membrane</keyword>